<accession>A0A914W511</accession>
<dbReference type="InterPro" id="IPR019420">
    <property type="entry name" value="7TM_GPCR_serpentine_rcpt_Srbc"/>
</dbReference>
<dbReference type="AlphaFoldDB" id="A0A914W511"/>
<dbReference type="InterPro" id="IPR017452">
    <property type="entry name" value="GPCR_Rhodpsn_7TM"/>
</dbReference>
<dbReference type="Proteomes" id="UP000887566">
    <property type="component" value="Unplaced"/>
</dbReference>
<protein>
    <submittedName>
        <fullName evidence="8">G-protein coupled receptors family 1 profile domain-containing protein</fullName>
    </submittedName>
</protein>
<dbReference type="Gene3D" id="1.20.1070.10">
    <property type="entry name" value="Rhodopsin 7-helix transmembrane proteins"/>
    <property type="match status" value="1"/>
</dbReference>
<name>A0A914W511_9BILA</name>
<evidence type="ECO:0000256" key="5">
    <source>
        <dbReference type="SAM" id="Phobius"/>
    </source>
</evidence>
<evidence type="ECO:0000259" key="6">
    <source>
        <dbReference type="PROSITE" id="PS50262"/>
    </source>
</evidence>
<dbReference type="PROSITE" id="PS50262">
    <property type="entry name" value="G_PROTEIN_RECEP_F1_2"/>
    <property type="match status" value="1"/>
</dbReference>
<evidence type="ECO:0000313" key="7">
    <source>
        <dbReference type="Proteomes" id="UP000887566"/>
    </source>
</evidence>
<dbReference type="Pfam" id="PF10316">
    <property type="entry name" value="7TM_GPCR_Srbc"/>
    <property type="match status" value="1"/>
</dbReference>
<evidence type="ECO:0000313" key="8">
    <source>
        <dbReference type="WBParaSite" id="PSAMB.scaffold325size56525.g4659.t1"/>
    </source>
</evidence>
<dbReference type="InterPro" id="IPR047130">
    <property type="entry name" value="7TM_GPCR_Srsx_nematod"/>
</dbReference>
<proteinExistence type="predicted"/>
<feature type="transmembrane region" description="Helical" evidence="5">
    <location>
        <begin position="184"/>
        <end position="203"/>
    </location>
</feature>
<feature type="transmembrane region" description="Helical" evidence="5">
    <location>
        <begin position="131"/>
        <end position="153"/>
    </location>
</feature>
<keyword evidence="7" id="KW-1185">Reference proteome</keyword>
<dbReference type="WBParaSite" id="PSAMB.scaffold325size56525.g4659.t1">
    <property type="protein sequence ID" value="PSAMB.scaffold325size56525.g4659.t1"/>
    <property type="gene ID" value="PSAMB.scaffold325size56525.g4659"/>
</dbReference>
<evidence type="ECO:0000256" key="3">
    <source>
        <dbReference type="ARBA" id="ARBA00022989"/>
    </source>
</evidence>
<evidence type="ECO:0000256" key="2">
    <source>
        <dbReference type="ARBA" id="ARBA00022692"/>
    </source>
</evidence>
<comment type="subcellular location">
    <subcellularLocation>
        <location evidence="1">Membrane</location>
    </subcellularLocation>
</comment>
<feature type="domain" description="G-protein coupled receptors family 1 profile" evidence="6">
    <location>
        <begin position="25"/>
        <end position="204"/>
    </location>
</feature>
<keyword evidence="3 5" id="KW-1133">Transmembrane helix</keyword>
<dbReference type="GO" id="GO:0016020">
    <property type="term" value="C:membrane"/>
    <property type="evidence" value="ECO:0007669"/>
    <property type="project" value="UniProtKB-SubCell"/>
</dbReference>
<feature type="transmembrane region" description="Helical" evidence="5">
    <location>
        <begin position="47"/>
        <end position="68"/>
    </location>
</feature>
<feature type="transmembrane region" description="Helical" evidence="5">
    <location>
        <begin position="12"/>
        <end position="35"/>
    </location>
</feature>
<dbReference type="PANTHER" id="PTHR23360">
    <property type="entry name" value="G-PROTEIN COUPLED RECEPTORS FAMILY 1 PROFILE DOMAIN-CONTAINING PROTEIN-RELATED"/>
    <property type="match status" value="1"/>
</dbReference>
<sequence>MAAPSVTDYVLYGAYAGEGLAITIGNGLLLLTILLEKSLRKRKEMRIIAVLCIADLVYGFGGLLLNGYRILLMAFGLNTIPSTAWDCIKWPHSFLAQIGGQLTAFMNLAVSVDRLICVTFPVAYHKFGSRYATIFISAFFAYFFLSGATMLLSTYFQAPIFSKFNLLCVGAPFAAWYVLYHYTFIVVAGALDVIVYLGVFFSYR</sequence>
<organism evidence="7 8">
    <name type="scientific">Plectus sambesii</name>
    <dbReference type="NCBI Taxonomy" id="2011161"/>
    <lineage>
        <taxon>Eukaryota</taxon>
        <taxon>Metazoa</taxon>
        <taxon>Ecdysozoa</taxon>
        <taxon>Nematoda</taxon>
        <taxon>Chromadorea</taxon>
        <taxon>Plectida</taxon>
        <taxon>Plectina</taxon>
        <taxon>Plectoidea</taxon>
        <taxon>Plectidae</taxon>
        <taxon>Plectus</taxon>
    </lineage>
</organism>
<dbReference type="SUPFAM" id="SSF81321">
    <property type="entry name" value="Family A G protein-coupled receptor-like"/>
    <property type="match status" value="1"/>
</dbReference>
<keyword evidence="2 5" id="KW-0812">Transmembrane</keyword>
<reference evidence="8" key="1">
    <citation type="submission" date="2022-11" db="UniProtKB">
        <authorList>
            <consortium name="WormBaseParasite"/>
        </authorList>
    </citation>
    <scope>IDENTIFICATION</scope>
</reference>
<evidence type="ECO:0000256" key="1">
    <source>
        <dbReference type="ARBA" id="ARBA00004370"/>
    </source>
</evidence>
<evidence type="ECO:0000256" key="4">
    <source>
        <dbReference type="ARBA" id="ARBA00023136"/>
    </source>
</evidence>
<keyword evidence="4 5" id="KW-0472">Membrane</keyword>